<feature type="region of interest" description="Disordered" evidence="3">
    <location>
        <begin position="135"/>
        <end position="183"/>
    </location>
</feature>
<dbReference type="PROSITE" id="PS50102">
    <property type="entry name" value="RRM"/>
    <property type="match status" value="1"/>
</dbReference>
<feature type="compositionally biased region" description="Basic residues" evidence="3">
    <location>
        <begin position="161"/>
        <end position="170"/>
    </location>
</feature>
<evidence type="ECO:0000313" key="5">
    <source>
        <dbReference type="EMBL" id="RZC84102.1"/>
    </source>
</evidence>
<accession>A0A4Y7LHB0</accession>
<evidence type="ECO:0000256" key="2">
    <source>
        <dbReference type="PROSITE-ProRule" id="PRU00176"/>
    </source>
</evidence>
<organism evidence="5 6">
    <name type="scientific">Papaver somniferum</name>
    <name type="common">Opium poppy</name>
    <dbReference type="NCBI Taxonomy" id="3469"/>
    <lineage>
        <taxon>Eukaryota</taxon>
        <taxon>Viridiplantae</taxon>
        <taxon>Streptophyta</taxon>
        <taxon>Embryophyta</taxon>
        <taxon>Tracheophyta</taxon>
        <taxon>Spermatophyta</taxon>
        <taxon>Magnoliopsida</taxon>
        <taxon>Ranunculales</taxon>
        <taxon>Papaveraceae</taxon>
        <taxon>Papaveroideae</taxon>
        <taxon>Papaver</taxon>
    </lineage>
</organism>
<dbReference type="Gene3D" id="3.30.70.330">
    <property type="match status" value="1"/>
</dbReference>
<dbReference type="InterPro" id="IPR012677">
    <property type="entry name" value="Nucleotide-bd_a/b_plait_sf"/>
</dbReference>
<gene>
    <name evidence="5" type="ORF">C5167_046878</name>
</gene>
<dbReference type="OMA" id="PHETFEN"/>
<dbReference type="SMART" id="SM00360">
    <property type="entry name" value="RRM"/>
    <property type="match status" value="1"/>
</dbReference>
<sequence length="183" mass="20573">MSSHLFKRNLLEGHRQRKKTDPHETFENESSLNGLISSHHKRTSYIGAISKMTDQVERHFTVRIAVTGYVIPQQMKFYPKPFHNLAKWLKDKVTDRSRGFGFVTFESIEEGMDAISGMNGKELNGRVISVDIAKPERTSMRHEMPIASGPPGSSIDDKPKKSTPKTKSKSKKVESKAASSEVS</sequence>
<dbReference type="Gramene" id="RZC84102">
    <property type="protein sequence ID" value="RZC84102"/>
    <property type="gene ID" value="C5167_046878"/>
</dbReference>
<dbReference type="InterPro" id="IPR035979">
    <property type="entry name" value="RBD_domain_sf"/>
</dbReference>
<protein>
    <recommendedName>
        <fullName evidence="4">RRM domain-containing protein</fullName>
    </recommendedName>
</protein>
<name>A0A4Y7LHB0_PAPSO</name>
<dbReference type="STRING" id="3469.A0A4Y7LHB0"/>
<dbReference type="EMBL" id="CM010725">
    <property type="protein sequence ID" value="RZC84102.1"/>
    <property type="molecule type" value="Genomic_DNA"/>
</dbReference>
<evidence type="ECO:0000256" key="3">
    <source>
        <dbReference type="SAM" id="MobiDB-lite"/>
    </source>
</evidence>
<evidence type="ECO:0000256" key="1">
    <source>
        <dbReference type="ARBA" id="ARBA00022884"/>
    </source>
</evidence>
<dbReference type="InterPro" id="IPR000504">
    <property type="entry name" value="RRM_dom"/>
</dbReference>
<keyword evidence="1 2" id="KW-0694">RNA-binding</keyword>
<dbReference type="InterPro" id="IPR052462">
    <property type="entry name" value="SLIRP/GR-RBP-like"/>
</dbReference>
<dbReference type="GO" id="GO:0003723">
    <property type="term" value="F:RNA binding"/>
    <property type="evidence" value="ECO:0007669"/>
    <property type="project" value="UniProtKB-UniRule"/>
</dbReference>
<dbReference type="Proteomes" id="UP000316621">
    <property type="component" value="Chromosome 11"/>
</dbReference>
<dbReference type="PANTHER" id="PTHR48027">
    <property type="entry name" value="HETEROGENEOUS NUCLEAR RIBONUCLEOPROTEIN 87F-RELATED"/>
    <property type="match status" value="1"/>
</dbReference>
<dbReference type="SUPFAM" id="SSF54928">
    <property type="entry name" value="RNA-binding domain, RBD"/>
    <property type="match status" value="1"/>
</dbReference>
<evidence type="ECO:0000313" key="6">
    <source>
        <dbReference type="Proteomes" id="UP000316621"/>
    </source>
</evidence>
<feature type="compositionally biased region" description="Basic and acidic residues" evidence="3">
    <location>
        <begin position="11"/>
        <end position="26"/>
    </location>
</feature>
<proteinExistence type="predicted"/>
<keyword evidence="6" id="KW-1185">Reference proteome</keyword>
<dbReference type="AlphaFoldDB" id="A0A4Y7LHB0"/>
<dbReference type="Pfam" id="PF00076">
    <property type="entry name" value="RRM_1"/>
    <property type="match status" value="1"/>
</dbReference>
<feature type="domain" description="RRM" evidence="4">
    <location>
        <begin position="42"/>
        <end position="135"/>
    </location>
</feature>
<evidence type="ECO:0000259" key="4">
    <source>
        <dbReference type="PROSITE" id="PS50102"/>
    </source>
</evidence>
<feature type="region of interest" description="Disordered" evidence="3">
    <location>
        <begin position="11"/>
        <end position="32"/>
    </location>
</feature>
<reference evidence="5 6" key="1">
    <citation type="journal article" date="2018" name="Science">
        <title>The opium poppy genome and morphinan production.</title>
        <authorList>
            <person name="Guo L."/>
            <person name="Winzer T."/>
            <person name="Yang X."/>
            <person name="Li Y."/>
            <person name="Ning Z."/>
            <person name="He Z."/>
            <person name="Teodor R."/>
            <person name="Lu Y."/>
            <person name="Bowser T.A."/>
            <person name="Graham I.A."/>
            <person name="Ye K."/>
        </authorList>
    </citation>
    <scope>NUCLEOTIDE SEQUENCE [LARGE SCALE GENOMIC DNA]</scope>
    <source>
        <strain evidence="6">cv. HN1</strain>
        <tissue evidence="5">Leaves</tissue>
    </source>
</reference>
<feature type="compositionally biased region" description="Basic and acidic residues" evidence="3">
    <location>
        <begin position="135"/>
        <end position="144"/>
    </location>
</feature>